<dbReference type="EMBL" id="JARJCN010000121">
    <property type="protein sequence ID" value="KAJ7071877.1"/>
    <property type="molecule type" value="Genomic_DNA"/>
</dbReference>
<protein>
    <recommendedName>
        <fullName evidence="1">BTB domain-containing protein</fullName>
    </recommendedName>
</protein>
<dbReference type="Gene3D" id="3.30.710.10">
    <property type="entry name" value="Potassium Channel Kv1.1, Chain A"/>
    <property type="match status" value="1"/>
</dbReference>
<organism evidence="2 3">
    <name type="scientific">Mycena belliarum</name>
    <dbReference type="NCBI Taxonomy" id="1033014"/>
    <lineage>
        <taxon>Eukaryota</taxon>
        <taxon>Fungi</taxon>
        <taxon>Dikarya</taxon>
        <taxon>Basidiomycota</taxon>
        <taxon>Agaricomycotina</taxon>
        <taxon>Agaricomycetes</taxon>
        <taxon>Agaricomycetidae</taxon>
        <taxon>Agaricales</taxon>
        <taxon>Marasmiineae</taxon>
        <taxon>Mycenaceae</taxon>
        <taxon>Mycena</taxon>
    </lineage>
</organism>
<dbReference type="CDD" id="cd18186">
    <property type="entry name" value="BTB_POZ_ZBTB_KLHL-like"/>
    <property type="match status" value="1"/>
</dbReference>
<dbReference type="InterPro" id="IPR011333">
    <property type="entry name" value="SKP1/BTB/POZ_sf"/>
</dbReference>
<keyword evidence="3" id="KW-1185">Reference proteome</keyword>
<evidence type="ECO:0000313" key="2">
    <source>
        <dbReference type="EMBL" id="KAJ7071877.1"/>
    </source>
</evidence>
<name>A0AAD6TSP6_9AGAR</name>
<dbReference type="SMART" id="SM00225">
    <property type="entry name" value="BTB"/>
    <property type="match status" value="1"/>
</dbReference>
<dbReference type="InterPro" id="IPR000210">
    <property type="entry name" value="BTB/POZ_dom"/>
</dbReference>
<dbReference type="AlphaFoldDB" id="A0AAD6TSP6"/>
<evidence type="ECO:0000259" key="1">
    <source>
        <dbReference type="PROSITE" id="PS50097"/>
    </source>
</evidence>
<feature type="domain" description="BTB" evidence="1">
    <location>
        <begin position="18"/>
        <end position="91"/>
    </location>
</feature>
<comment type="caution">
    <text evidence="2">The sequence shown here is derived from an EMBL/GenBank/DDBJ whole genome shotgun (WGS) entry which is preliminary data.</text>
</comment>
<accession>A0AAD6TSP6</accession>
<reference evidence="2" key="1">
    <citation type="submission" date="2023-03" db="EMBL/GenBank/DDBJ databases">
        <title>Massive genome expansion in bonnet fungi (Mycena s.s.) driven by repeated elements and novel gene families across ecological guilds.</title>
        <authorList>
            <consortium name="Lawrence Berkeley National Laboratory"/>
            <person name="Harder C.B."/>
            <person name="Miyauchi S."/>
            <person name="Viragh M."/>
            <person name="Kuo A."/>
            <person name="Thoen E."/>
            <person name="Andreopoulos B."/>
            <person name="Lu D."/>
            <person name="Skrede I."/>
            <person name="Drula E."/>
            <person name="Henrissat B."/>
            <person name="Morin E."/>
            <person name="Kohler A."/>
            <person name="Barry K."/>
            <person name="LaButti K."/>
            <person name="Morin E."/>
            <person name="Salamov A."/>
            <person name="Lipzen A."/>
            <person name="Mereny Z."/>
            <person name="Hegedus B."/>
            <person name="Baldrian P."/>
            <person name="Stursova M."/>
            <person name="Weitz H."/>
            <person name="Taylor A."/>
            <person name="Grigoriev I.V."/>
            <person name="Nagy L.G."/>
            <person name="Martin F."/>
            <person name="Kauserud H."/>
        </authorList>
    </citation>
    <scope>NUCLEOTIDE SEQUENCE</scope>
    <source>
        <strain evidence="2">CBHHK173m</strain>
    </source>
</reference>
<sequence length="320" mass="35724">MLTGDTVTQIDGLWFSNDTVILRAGNSVFRVCKSILAARSSVFQSMFEFPQPASDGDEIMDGSPVVRLHDSAADVEPFIRAIFDSSYFMPPPERVDGHAALGILRLSHKYDVGYLHRRALRHLETVYPIERARYTDFWPKSLLPVGNSTEITNFDLKAIPIFQEVGASWLLPCAFYNAGSVPPMLEIGAAWDRLPMDAKKTCLVMNTRLLRCVMKVNRFIGNASTCATAETCNAHRFGELLRSRVTHRNDLVMGGGQEPLAEWEEGDWDALGEIFCEECLSEARAEHAAAEAEVWDELPVICGLQSWDVLKEARRVALGE</sequence>
<dbReference type="SUPFAM" id="SSF54695">
    <property type="entry name" value="POZ domain"/>
    <property type="match status" value="1"/>
</dbReference>
<dbReference type="Pfam" id="PF00651">
    <property type="entry name" value="BTB"/>
    <property type="match status" value="1"/>
</dbReference>
<gene>
    <name evidence="2" type="ORF">B0H15DRAFT_957434</name>
</gene>
<evidence type="ECO:0000313" key="3">
    <source>
        <dbReference type="Proteomes" id="UP001222325"/>
    </source>
</evidence>
<dbReference type="PROSITE" id="PS50097">
    <property type="entry name" value="BTB"/>
    <property type="match status" value="1"/>
</dbReference>
<proteinExistence type="predicted"/>
<dbReference type="Proteomes" id="UP001222325">
    <property type="component" value="Unassembled WGS sequence"/>
</dbReference>